<evidence type="ECO:0000313" key="9">
    <source>
        <dbReference type="Proteomes" id="UP000471751"/>
    </source>
</evidence>
<dbReference type="GO" id="GO:0009424">
    <property type="term" value="C:bacterial-type flagellum hook"/>
    <property type="evidence" value="ECO:0007669"/>
    <property type="project" value="UniProtKB-UniRule"/>
</dbReference>
<comment type="caution">
    <text evidence="8">The sequence shown here is derived from an EMBL/GenBank/DDBJ whole genome shotgun (WGS) entry which is preliminary data.</text>
</comment>
<evidence type="ECO:0000256" key="3">
    <source>
        <dbReference type="ARBA" id="ARBA00023054"/>
    </source>
</evidence>
<evidence type="ECO:0000256" key="1">
    <source>
        <dbReference type="ARBA" id="ARBA00009764"/>
    </source>
</evidence>
<protein>
    <recommendedName>
        <fullName evidence="5">Flagellar hook-associated protein 2</fullName>
        <shortName evidence="5">HAP2</shortName>
    </recommendedName>
    <alternativeName>
        <fullName evidence="5">Flagellar cap protein</fullName>
    </alternativeName>
</protein>
<dbReference type="Proteomes" id="UP000471751">
    <property type="component" value="Unassembled WGS sequence"/>
</dbReference>
<comment type="similarity">
    <text evidence="1 5">Belongs to the FliD family.</text>
</comment>
<dbReference type="Pfam" id="PF02465">
    <property type="entry name" value="FliD_N"/>
    <property type="match status" value="1"/>
</dbReference>
<comment type="subunit">
    <text evidence="2 5">Homopentamer.</text>
</comment>
<accession>A0A6I5RP81</accession>
<dbReference type="EMBL" id="JAAHBT010000051">
    <property type="protein sequence ID" value="NES09396.1"/>
    <property type="molecule type" value="Genomic_DNA"/>
</dbReference>
<dbReference type="GO" id="GO:0009421">
    <property type="term" value="C:bacterial-type flagellum filament cap"/>
    <property type="evidence" value="ECO:0007669"/>
    <property type="project" value="InterPro"/>
</dbReference>
<evidence type="ECO:0000256" key="2">
    <source>
        <dbReference type="ARBA" id="ARBA00011255"/>
    </source>
</evidence>
<keyword evidence="3 5" id="KW-0175">Coiled coil</keyword>
<evidence type="ECO:0000256" key="5">
    <source>
        <dbReference type="RuleBase" id="RU362066"/>
    </source>
</evidence>
<evidence type="ECO:0000256" key="4">
    <source>
        <dbReference type="ARBA" id="ARBA00023143"/>
    </source>
</evidence>
<keyword evidence="5" id="KW-0964">Secreted</keyword>
<dbReference type="RefSeq" id="WP_163933686.1">
    <property type="nucleotide sequence ID" value="NZ_BMQU01000009.1"/>
</dbReference>
<keyword evidence="8" id="KW-0966">Cell projection</keyword>
<proteinExistence type="inferred from homology"/>
<keyword evidence="8" id="KW-0282">Flagellum</keyword>
<dbReference type="InterPro" id="IPR010810">
    <property type="entry name" value="Flagellin_hook_IN_motif"/>
</dbReference>
<feature type="coiled-coil region" evidence="5">
    <location>
        <begin position="403"/>
        <end position="430"/>
    </location>
</feature>
<sequence>MASPITSTTGMGSGLNIGSIVEALVNSDTAAKQAQITRQTTNNKAYISGVGALKSALAAYQASMKKLNDSAAPSFNAYAASSANENVLKATASNTAVPGTYEVNVSQLATGSKVASRLFATADGGAATPIPKGDLAIEQNGKTYTVSIGDGATLQSVRDSINDALAVNGISANIINESGGARLVLGSTTTGAGSDIKVIGGATGISIDGTKPMATNGSGYISALAQDAKLTIDGLAVTSKSNTVENAISGITLDLVAVSSGAATTKVTVGANNDGLKASVQQFVDAYNTMVKAVNALTATSTDANGNTVLGSLTGDATTRSLLADIRSELATIGSGDRLTSLSQLGINTQKDGTLEFNGTKFTAAMNDKKLGNEVQELFTGTNGVFERMNKAIEPYIKTDGVLTSRANNLNALQKRLDQQQEDLDRRVELLTASLTKKYIAMDTVVGKLKAQANSITSIFEAITAQQRNS</sequence>
<dbReference type="AlphaFoldDB" id="A0A6I5RP81"/>
<keyword evidence="9" id="KW-1185">Reference proteome</keyword>
<name>A0A6I5RP81_9PSED</name>
<evidence type="ECO:0000259" key="7">
    <source>
        <dbReference type="Pfam" id="PF07195"/>
    </source>
</evidence>
<reference evidence="8 9" key="1">
    <citation type="submission" date="2020-02" db="EMBL/GenBank/DDBJ databases">
        <title>Broccoli isolated Pseudomonas sp.</title>
        <authorList>
            <person name="Fujikawa T."/>
            <person name="Sawada H."/>
        </authorList>
    </citation>
    <scope>NUCLEOTIDE SEQUENCE [LARGE SCALE GENOMIC DNA]</scope>
    <source>
        <strain evidence="8 9">JCM 32154</strain>
    </source>
</reference>
<dbReference type="GO" id="GO:0005576">
    <property type="term" value="C:extracellular region"/>
    <property type="evidence" value="ECO:0007669"/>
    <property type="project" value="UniProtKB-SubCell"/>
</dbReference>
<evidence type="ECO:0000313" key="8">
    <source>
        <dbReference type="EMBL" id="NES09396.1"/>
    </source>
</evidence>
<organism evidence="8 9">
    <name type="scientific">Pseudomonas laurentiana</name>
    <dbReference type="NCBI Taxonomy" id="2364649"/>
    <lineage>
        <taxon>Bacteria</taxon>
        <taxon>Pseudomonadati</taxon>
        <taxon>Pseudomonadota</taxon>
        <taxon>Gammaproteobacteria</taxon>
        <taxon>Pseudomonadales</taxon>
        <taxon>Pseudomonadaceae</taxon>
        <taxon>Pseudomonas</taxon>
    </lineage>
</organism>
<gene>
    <name evidence="8" type="primary">fliD</name>
    <name evidence="8" type="ORF">G3O07_06080</name>
</gene>
<dbReference type="PANTHER" id="PTHR30288:SF0">
    <property type="entry name" value="FLAGELLAR HOOK-ASSOCIATED PROTEIN 2"/>
    <property type="match status" value="1"/>
</dbReference>
<dbReference type="GO" id="GO:0071973">
    <property type="term" value="P:bacterial-type flagellum-dependent cell motility"/>
    <property type="evidence" value="ECO:0007669"/>
    <property type="project" value="TreeGrafter"/>
</dbReference>
<keyword evidence="4 5" id="KW-0975">Bacterial flagellum</keyword>
<evidence type="ECO:0000259" key="6">
    <source>
        <dbReference type="Pfam" id="PF02465"/>
    </source>
</evidence>
<keyword evidence="8" id="KW-0969">Cilium</keyword>
<dbReference type="InterPro" id="IPR040026">
    <property type="entry name" value="FliD"/>
</dbReference>
<dbReference type="InterPro" id="IPR010809">
    <property type="entry name" value="FliD_C"/>
</dbReference>
<dbReference type="PANTHER" id="PTHR30288">
    <property type="entry name" value="FLAGELLAR CAP/ASSEMBLY PROTEIN FLID"/>
    <property type="match status" value="1"/>
</dbReference>
<dbReference type="Pfam" id="PF07195">
    <property type="entry name" value="FliD_C"/>
    <property type="match status" value="1"/>
</dbReference>
<feature type="domain" description="Flagellar hook-associated protein 2 C-terminal" evidence="7">
    <location>
        <begin position="225"/>
        <end position="450"/>
    </location>
</feature>
<feature type="domain" description="Flagellar hook-associated protein 2 N-terminal" evidence="6">
    <location>
        <begin position="13"/>
        <end position="111"/>
    </location>
</feature>
<comment type="function">
    <text evidence="5">Required for morphogenesis and for the elongation of the flagellar filament by facilitating polymerization of the flagellin monomers at the tip of growing filament. Forms a capping structure, which prevents flagellin subunits (transported through the central channel of the flagellum) from leaking out without polymerization at the distal end.</text>
</comment>
<dbReference type="Pfam" id="PF07196">
    <property type="entry name" value="Flagellin_IN"/>
    <property type="match status" value="1"/>
</dbReference>
<dbReference type="InterPro" id="IPR003481">
    <property type="entry name" value="FliD_N"/>
</dbReference>
<dbReference type="GO" id="GO:0007155">
    <property type="term" value="P:cell adhesion"/>
    <property type="evidence" value="ECO:0007669"/>
    <property type="project" value="InterPro"/>
</dbReference>
<comment type="subcellular location">
    <subcellularLocation>
        <location evidence="5">Secreted</location>
    </subcellularLocation>
    <subcellularLocation>
        <location evidence="5">Bacterial flagellum</location>
    </subcellularLocation>
</comment>